<name>A0ACB8FYX3_9SAUR</name>
<sequence>MPIFGLGSSFKPTPLLLLKIAKLNYLQCSREPLTDKDACLKQGLSQLGDRRWLCEHHVQEMALLCYNRGCGQRFNPEENTHDSCLHHPGFPIFHDALKGWSCCKKRTTDFSEFLSIKGCAKGCHSNEKPPEPEVVLEESKNKTSSEIIVQGPKSAEMMERERPSSDEPMKLLPVKVSGSLEQALKKLDLSSKEQSTVQDTGAILQANLGTTCKNSGCKAVYQGEESNMETCIFHPGIPVFHEGMKYWSCCAVKTTDFTAFLEQKGCSRGKHTWQKKQDKKLVSCRHDWHQTISQVVVTIYAKTPLPELSFVKANRTVLDIHVVFEGDKIFQAQLELWGVINVEKSSVAMVPSKVEITLPKGSPVTWARLEYPQSRAQGKQQQEADTVESQEATGAPKEESDDSLSWSDEDEEQWEEGGPGKTLSSPVSDGN</sequence>
<proteinExistence type="predicted"/>
<keyword evidence="2" id="KW-1185">Reference proteome</keyword>
<organism evidence="1 2">
    <name type="scientific">Sphaerodactylus townsendi</name>
    <dbReference type="NCBI Taxonomy" id="933632"/>
    <lineage>
        <taxon>Eukaryota</taxon>
        <taxon>Metazoa</taxon>
        <taxon>Chordata</taxon>
        <taxon>Craniata</taxon>
        <taxon>Vertebrata</taxon>
        <taxon>Euteleostomi</taxon>
        <taxon>Lepidosauria</taxon>
        <taxon>Squamata</taxon>
        <taxon>Bifurcata</taxon>
        <taxon>Gekkota</taxon>
        <taxon>Sphaerodactylidae</taxon>
        <taxon>Sphaerodactylus</taxon>
    </lineage>
</organism>
<evidence type="ECO:0000313" key="1">
    <source>
        <dbReference type="EMBL" id="KAH8011947.1"/>
    </source>
</evidence>
<reference evidence="1" key="1">
    <citation type="submission" date="2021-08" db="EMBL/GenBank/DDBJ databases">
        <title>The first chromosome-level gecko genome reveals the dynamic sex chromosomes of Neotropical dwarf geckos (Sphaerodactylidae: Sphaerodactylus).</title>
        <authorList>
            <person name="Pinto B.J."/>
            <person name="Keating S.E."/>
            <person name="Gamble T."/>
        </authorList>
    </citation>
    <scope>NUCLEOTIDE SEQUENCE</scope>
    <source>
        <strain evidence="1">TG3544</strain>
    </source>
</reference>
<dbReference type="Proteomes" id="UP000827872">
    <property type="component" value="Linkage Group LG13"/>
</dbReference>
<protein>
    <submittedName>
        <fullName evidence="1">Uncharacterized protein</fullName>
    </submittedName>
</protein>
<accession>A0ACB8FYX3</accession>
<evidence type="ECO:0000313" key="2">
    <source>
        <dbReference type="Proteomes" id="UP000827872"/>
    </source>
</evidence>
<dbReference type="EMBL" id="CM037626">
    <property type="protein sequence ID" value="KAH8011947.1"/>
    <property type="molecule type" value="Genomic_DNA"/>
</dbReference>
<comment type="caution">
    <text evidence="1">The sequence shown here is derived from an EMBL/GenBank/DDBJ whole genome shotgun (WGS) entry which is preliminary data.</text>
</comment>
<gene>
    <name evidence="1" type="ORF">K3G42_012980</name>
</gene>